<sequence>MQNFHYLVERDNRLKPWHISLYIALFNTWHKYHFTPVFRISRGLLMNASRIGSKNTFAQTLKQLNEYGYIIYQPELDKGDYPKVTIIRLTDHEIVKNQLNLFPGSSNRPDTEGRTSSVSGGVPDVNGVTPDVGTTYASVTTEAVPAQVDNKIQSSKQCKTIECETHGQKYPTLQEILSWFDKEHANEEIALAFFHHYSANGWMIGKHPIRRWQAVASKWLLTTKSSL</sequence>
<keyword evidence="3" id="KW-1185">Reference proteome</keyword>
<dbReference type="AlphaFoldDB" id="A0A6N8J2P7"/>
<gene>
    <name evidence="2" type="ORF">GO495_00055</name>
</gene>
<dbReference type="Proteomes" id="UP000468388">
    <property type="component" value="Unassembled WGS sequence"/>
</dbReference>
<feature type="compositionally biased region" description="Polar residues" evidence="1">
    <location>
        <begin position="100"/>
        <end position="119"/>
    </location>
</feature>
<organism evidence="2 3">
    <name type="scientific">Chitinophaga oryziterrae</name>
    <dbReference type="NCBI Taxonomy" id="1031224"/>
    <lineage>
        <taxon>Bacteria</taxon>
        <taxon>Pseudomonadati</taxon>
        <taxon>Bacteroidota</taxon>
        <taxon>Chitinophagia</taxon>
        <taxon>Chitinophagales</taxon>
        <taxon>Chitinophagaceae</taxon>
        <taxon>Chitinophaga</taxon>
    </lineage>
</organism>
<proteinExistence type="predicted"/>
<accession>A0A6N8J2P7</accession>
<evidence type="ECO:0000313" key="3">
    <source>
        <dbReference type="Proteomes" id="UP000468388"/>
    </source>
</evidence>
<protein>
    <submittedName>
        <fullName evidence="2">Uncharacterized protein</fullName>
    </submittedName>
</protein>
<name>A0A6N8J2P7_9BACT</name>
<reference evidence="2 3" key="1">
    <citation type="submission" date="2019-12" db="EMBL/GenBank/DDBJ databases">
        <title>The draft genomic sequence of strain Chitinophaga oryziterrae JCM 16595.</title>
        <authorList>
            <person name="Zhang X."/>
        </authorList>
    </citation>
    <scope>NUCLEOTIDE SEQUENCE [LARGE SCALE GENOMIC DNA]</scope>
    <source>
        <strain evidence="2 3">JCM 16595</strain>
    </source>
</reference>
<comment type="caution">
    <text evidence="2">The sequence shown here is derived from an EMBL/GenBank/DDBJ whole genome shotgun (WGS) entry which is preliminary data.</text>
</comment>
<evidence type="ECO:0000256" key="1">
    <source>
        <dbReference type="SAM" id="MobiDB-lite"/>
    </source>
</evidence>
<evidence type="ECO:0000313" key="2">
    <source>
        <dbReference type="EMBL" id="MVT38958.1"/>
    </source>
</evidence>
<feature type="region of interest" description="Disordered" evidence="1">
    <location>
        <begin position="100"/>
        <end position="124"/>
    </location>
</feature>
<dbReference type="EMBL" id="WRXO01000001">
    <property type="protein sequence ID" value="MVT38958.1"/>
    <property type="molecule type" value="Genomic_DNA"/>
</dbReference>
<dbReference type="RefSeq" id="WP_157297671.1">
    <property type="nucleotide sequence ID" value="NZ_BAAAZB010000005.1"/>
</dbReference>
<dbReference type="OrthoDB" id="1442826at2"/>